<organism evidence="1 2">
    <name type="scientific">Sphingomonas leidyi</name>
    <dbReference type="NCBI Taxonomy" id="68569"/>
    <lineage>
        <taxon>Bacteria</taxon>
        <taxon>Pseudomonadati</taxon>
        <taxon>Pseudomonadota</taxon>
        <taxon>Alphaproteobacteria</taxon>
        <taxon>Sphingomonadales</taxon>
        <taxon>Sphingomonadaceae</taxon>
        <taxon>Sphingomonas</taxon>
    </lineage>
</organism>
<name>A0A7X5ZV13_9SPHN</name>
<dbReference type="AlphaFoldDB" id="A0A7X5ZV13"/>
<accession>A0A7X5ZV13</accession>
<comment type="caution">
    <text evidence="1">The sequence shown here is derived from an EMBL/GenBank/DDBJ whole genome shotgun (WGS) entry which is preliminary data.</text>
</comment>
<reference evidence="1 2" key="1">
    <citation type="submission" date="2020-03" db="EMBL/GenBank/DDBJ databases">
        <title>Genomic Encyclopedia of Type Strains, Phase IV (KMG-IV): sequencing the most valuable type-strain genomes for metagenomic binning, comparative biology and taxonomic classification.</title>
        <authorList>
            <person name="Goeker M."/>
        </authorList>
    </citation>
    <scope>NUCLEOTIDE SEQUENCE [LARGE SCALE GENOMIC DNA]</scope>
    <source>
        <strain evidence="1 2">DSM 4733</strain>
    </source>
</reference>
<sequence>MLIGTRKVERKNNKLIASTTGISGPGRAINAASAPAASRPTFDATSLREHSKMLLNAANGVSLEAVVATTEVKIHASATDSF</sequence>
<protein>
    <submittedName>
        <fullName evidence="1">Uncharacterized protein</fullName>
    </submittedName>
</protein>
<gene>
    <name evidence="1" type="ORF">FHR20_001581</name>
</gene>
<evidence type="ECO:0000313" key="2">
    <source>
        <dbReference type="Proteomes" id="UP000564677"/>
    </source>
</evidence>
<dbReference type="RefSeq" id="WP_167298971.1">
    <property type="nucleotide sequence ID" value="NZ_JAASQV010000001.1"/>
</dbReference>
<keyword evidence="2" id="KW-1185">Reference proteome</keyword>
<proteinExistence type="predicted"/>
<dbReference type="EMBL" id="JAASQV010000001">
    <property type="protein sequence ID" value="NIJ64650.1"/>
    <property type="molecule type" value="Genomic_DNA"/>
</dbReference>
<dbReference type="Proteomes" id="UP000564677">
    <property type="component" value="Unassembled WGS sequence"/>
</dbReference>
<evidence type="ECO:0000313" key="1">
    <source>
        <dbReference type="EMBL" id="NIJ64650.1"/>
    </source>
</evidence>